<feature type="transmembrane region" description="Helical" evidence="1">
    <location>
        <begin position="87"/>
        <end position="105"/>
    </location>
</feature>
<dbReference type="NCBIfam" id="TIGR01571">
    <property type="entry name" value="A_thal_Cys_rich"/>
    <property type="match status" value="1"/>
</dbReference>
<organism evidence="2">
    <name type="scientific">Aphanomyces invadans</name>
    <dbReference type="NCBI Taxonomy" id="157072"/>
    <lineage>
        <taxon>Eukaryota</taxon>
        <taxon>Sar</taxon>
        <taxon>Stramenopiles</taxon>
        <taxon>Oomycota</taxon>
        <taxon>Saprolegniomycetes</taxon>
        <taxon>Saprolegniales</taxon>
        <taxon>Verrucalvaceae</taxon>
        <taxon>Aphanomyces</taxon>
    </lineage>
</organism>
<dbReference type="OrthoDB" id="1045822at2759"/>
<proteinExistence type="predicted"/>
<sequence>MSSQNLLEKPSDGGMDDNGLTTYKWKVSLFGCFDTLVPNTLMAVVCPCVSVAQVAARVGFASYLTALIVTFASYVFFLVAMGVHSTALRVLAVIVGFVYFGYMWYMRTKVRLLFQIPGSIPEDACTVLFCGVCSIAQIATHVESYTPNSCTFDAKATLPGYIV</sequence>
<dbReference type="GeneID" id="20091223"/>
<dbReference type="PANTHER" id="PTHR15907">
    <property type="entry name" value="DUF614 FAMILY PROTEIN-RELATED"/>
    <property type="match status" value="1"/>
</dbReference>
<feature type="transmembrane region" description="Helical" evidence="1">
    <location>
        <begin position="36"/>
        <end position="56"/>
    </location>
</feature>
<dbReference type="eggNOG" id="ENOG502SPNV">
    <property type="taxonomic scope" value="Eukaryota"/>
</dbReference>
<accession>A0A024TAT5</accession>
<dbReference type="EMBL" id="KI914013">
    <property type="protein sequence ID" value="ETV91163.1"/>
    <property type="molecule type" value="Genomic_DNA"/>
</dbReference>
<keyword evidence="1" id="KW-0472">Membrane</keyword>
<keyword evidence="1" id="KW-0812">Transmembrane</keyword>
<dbReference type="Pfam" id="PF04749">
    <property type="entry name" value="PLAC8"/>
    <property type="match status" value="1"/>
</dbReference>
<evidence type="ECO:0000256" key="1">
    <source>
        <dbReference type="SAM" id="Phobius"/>
    </source>
</evidence>
<name>A0A024TAT5_9STRA</name>
<keyword evidence="1" id="KW-1133">Transmembrane helix</keyword>
<dbReference type="InterPro" id="IPR006461">
    <property type="entry name" value="PLAC_motif_containing"/>
</dbReference>
<reference evidence="2" key="1">
    <citation type="submission" date="2013-12" db="EMBL/GenBank/DDBJ databases">
        <title>The Genome Sequence of Aphanomyces invadans NJM9701.</title>
        <authorList>
            <consortium name="The Broad Institute Genomics Platform"/>
            <person name="Russ C."/>
            <person name="Tyler B."/>
            <person name="van West P."/>
            <person name="Dieguez-Uribeondo J."/>
            <person name="Young S.K."/>
            <person name="Zeng Q."/>
            <person name="Gargeya S."/>
            <person name="Fitzgerald M."/>
            <person name="Abouelleil A."/>
            <person name="Alvarado L."/>
            <person name="Chapman S.B."/>
            <person name="Gainer-Dewar J."/>
            <person name="Goldberg J."/>
            <person name="Griggs A."/>
            <person name="Gujja S."/>
            <person name="Hansen M."/>
            <person name="Howarth C."/>
            <person name="Imamovic A."/>
            <person name="Ireland A."/>
            <person name="Larimer J."/>
            <person name="McCowan C."/>
            <person name="Murphy C."/>
            <person name="Pearson M."/>
            <person name="Poon T.W."/>
            <person name="Priest M."/>
            <person name="Roberts A."/>
            <person name="Saif S."/>
            <person name="Shea T."/>
            <person name="Sykes S."/>
            <person name="Wortman J."/>
            <person name="Nusbaum C."/>
            <person name="Birren B."/>
        </authorList>
    </citation>
    <scope>NUCLEOTIDE SEQUENCE [LARGE SCALE GENOMIC DNA]</scope>
    <source>
        <strain evidence="2">NJM9701</strain>
    </source>
</reference>
<dbReference type="STRING" id="157072.A0A024TAT5"/>
<feature type="transmembrane region" description="Helical" evidence="1">
    <location>
        <begin position="63"/>
        <end position="81"/>
    </location>
</feature>
<protein>
    <submittedName>
        <fullName evidence="2">Uncharacterized protein</fullName>
    </submittedName>
</protein>
<evidence type="ECO:0000313" key="2">
    <source>
        <dbReference type="EMBL" id="ETV91163.1"/>
    </source>
</evidence>
<dbReference type="AlphaFoldDB" id="A0A024TAT5"/>
<gene>
    <name evidence="2" type="ORF">H310_14173</name>
</gene>
<dbReference type="VEuPathDB" id="FungiDB:H310_14173"/>
<dbReference type="RefSeq" id="XP_008880194.1">
    <property type="nucleotide sequence ID" value="XM_008881972.1"/>
</dbReference>